<dbReference type="Pfam" id="PF01242">
    <property type="entry name" value="PTPS"/>
    <property type="match status" value="1"/>
</dbReference>
<dbReference type="InterPro" id="IPR007115">
    <property type="entry name" value="6-PTP_synth/QueD"/>
</dbReference>
<protein>
    <recommendedName>
        <fullName evidence="2">6-pyruvoyl tetrahydrobiopterin synthase</fullName>
    </recommendedName>
</protein>
<proteinExistence type="predicted"/>
<comment type="caution">
    <text evidence="1">The sequence shown here is derived from an EMBL/GenBank/DDBJ whole genome shotgun (WGS) entry which is preliminary data.</text>
</comment>
<evidence type="ECO:0000313" key="1">
    <source>
        <dbReference type="EMBL" id="KKN85195.1"/>
    </source>
</evidence>
<sequence length="164" mass="18703">MNQPVRTVSSMRDSRAIYRSTKAYDHSEGLSCCFRQWRATHSHCRLIHGYALAFRFVFATFELDQHNWCFDFGGLKPVKGWLKEMFDHTMIVAEDDPELPRFQALAEADLVDLRVLPAVGCEATAKYVFDYVATFLRAETGDRVWLESVEVCEHGGNSAIYAIG</sequence>
<dbReference type="SUPFAM" id="SSF55620">
    <property type="entry name" value="Tetrahydrobiopterin biosynthesis enzymes-like"/>
    <property type="match status" value="1"/>
</dbReference>
<organism evidence="1">
    <name type="scientific">marine sediment metagenome</name>
    <dbReference type="NCBI Taxonomy" id="412755"/>
    <lineage>
        <taxon>unclassified sequences</taxon>
        <taxon>metagenomes</taxon>
        <taxon>ecological metagenomes</taxon>
    </lineage>
</organism>
<dbReference type="AlphaFoldDB" id="A0A0F9TVY5"/>
<evidence type="ECO:0008006" key="2">
    <source>
        <dbReference type="Google" id="ProtNLM"/>
    </source>
</evidence>
<dbReference type="Gene3D" id="3.30.479.10">
    <property type="entry name" value="6-pyruvoyl tetrahydropterin synthase/QueD"/>
    <property type="match status" value="1"/>
</dbReference>
<accession>A0A0F9TVY5</accession>
<dbReference type="EMBL" id="LAZR01000162">
    <property type="protein sequence ID" value="KKN85195.1"/>
    <property type="molecule type" value="Genomic_DNA"/>
</dbReference>
<gene>
    <name evidence="1" type="ORF">LCGC14_0281770</name>
</gene>
<dbReference type="InterPro" id="IPR038418">
    <property type="entry name" value="6-PTP_synth/QueD_sf"/>
</dbReference>
<name>A0A0F9TVY5_9ZZZZ</name>
<reference evidence="1" key="1">
    <citation type="journal article" date="2015" name="Nature">
        <title>Complex archaea that bridge the gap between prokaryotes and eukaryotes.</title>
        <authorList>
            <person name="Spang A."/>
            <person name="Saw J.H."/>
            <person name="Jorgensen S.L."/>
            <person name="Zaremba-Niedzwiedzka K."/>
            <person name="Martijn J."/>
            <person name="Lind A.E."/>
            <person name="van Eijk R."/>
            <person name="Schleper C."/>
            <person name="Guy L."/>
            <person name="Ettema T.J."/>
        </authorList>
    </citation>
    <scope>NUCLEOTIDE SEQUENCE</scope>
</reference>